<reference evidence="2 3" key="1">
    <citation type="submission" date="2019-11" db="EMBL/GenBank/DDBJ databases">
        <title>Whole genome sequence of Oryza granulata.</title>
        <authorList>
            <person name="Li W."/>
        </authorList>
    </citation>
    <scope>NUCLEOTIDE SEQUENCE [LARGE SCALE GENOMIC DNA]</scope>
    <source>
        <strain evidence="3">cv. Menghai</strain>
        <tissue evidence="2">Leaf</tissue>
    </source>
</reference>
<dbReference type="EMBL" id="SPHZ02000003">
    <property type="protein sequence ID" value="KAF0924326.1"/>
    <property type="molecule type" value="Genomic_DNA"/>
</dbReference>
<evidence type="ECO:0000313" key="2">
    <source>
        <dbReference type="EMBL" id="KAF0924326.1"/>
    </source>
</evidence>
<comment type="caution">
    <text evidence="2">The sequence shown here is derived from an EMBL/GenBank/DDBJ whole genome shotgun (WGS) entry which is preliminary data.</text>
</comment>
<proteinExistence type="predicted"/>
<sequence length="80" mass="9106">MASTLCSTSKKDLFLAVEEESTTTTAAAAGSEEEEADWGPEWRIWETRIEVQLADMSYSGGDGWVSWRWPERKEEEEMEA</sequence>
<evidence type="ECO:0000313" key="3">
    <source>
        <dbReference type="Proteomes" id="UP000479710"/>
    </source>
</evidence>
<evidence type="ECO:0000256" key="1">
    <source>
        <dbReference type="SAM" id="MobiDB-lite"/>
    </source>
</evidence>
<protein>
    <submittedName>
        <fullName evidence="2">Uncharacterized protein</fullName>
    </submittedName>
</protein>
<feature type="region of interest" description="Disordered" evidence="1">
    <location>
        <begin position="17"/>
        <end position="38"/>
    </location>
</feature>
<name>A0A6G1EIA7_9ORYZ</name>
<dbReference type="AlphaFoldDB" id="A0A6G1EIA7"/>
<keyword evidence="3" id="KW-1185">Reference proteome</keyword>
<accession>A0A6G1EIA7</accession>
<dbReference type="Proteomes" id="UP000479710">
    <property type="component" value="Unassembled WGS sequence"/>
</dbReference>
<organism evidence="2 3">
    <name type="scientific">Oryza meyeriana var. granulata</name>
    <dbReference type="NCBI Taxonomy" id="110450"/>
    <lineage>
        <taxon>Eukaryota</taxon>
        <taxon>Viridiplantae</taxon>
        <taxon>Streptophyta</taxon>
        <taxon>Embryophyta</taxon>
        <taxon>Tracheophyta</taxon>
        <taxon>Spermatophyta</taxon>
        <taxon>Magnoliopsida</taxon>
        <taxon>Liliopsida</taxon>
        <taxon>Poales</taxon>
        <taxon>Poaceae</taxon>
        <taxon>BOP clade</taxon>
        <taxon>Oryzoideae</taxon>
        <taxon>Oryzeae</taxon>
        <taxon>Oryzinae</taxon>
        <taxon>Oryza</taxon>
        <taxon>Oryza meyeriana</taxon>
    </lineage>
</organism>
<gene>
    <name evidence="2" type="ORF">E2562_010021</name>
</gene>